<dbReference type="EMBL" id="CU638744">
    <property type="protein sequence ID" value="CAP71871.1"/>
    <property type="molecule type" value="Genomic_DNA"/>
</dbReference>
<dbReference type="FunFam" id="3.30.40.10:FF:000038">
    <property type="entry name" value="E3 ubiquitin-protein ligase listerin"/>
    <property type="match status" value="1"/>
</dbReference>
<comment type="subcellular location">
    <subcellularLocation>
        <location evidence="2">Cytoplasm</location>
        <location evidence="2">Cytosol</location>
    </subcellularLocation>
</comment>
<dbReference type="GO" id="GO:1990112">
    <property type="term" value="C:RQC complex"/>
    <property type="evidence" value="ECO:0007669"/>
    <property type="project" value="UniProtKB-UniRule"/>
</dbReference>
<dbReference type="InterPro" id="IPR039795">
    <property type="entry name" value="LTN1/Rkr1"/>
</dbReference>
<sequence>MGLGTPKAGFGGFGGVASTSPTLSYLTPPPDFSEIPLEVVVSFKSLLKKASATKEKALQDILAHEQNRSSDTNGPEESVQLYPRLSIDDSARVRELSHQVLIQLLNSAKKRIAKHLPLFVGPWLAGTFDRDRRVSKAASEGLASFLQTKEKEVAFWKSIQVRALDYATTSLKETPTSLSDERSTTKQDSDAKYYRVVGASVCLTLNLLAKGALDALKDGIAVYLEVDALWSLAKAEDPFVRRSFYHLIRSILDTAPELLKPRLQQLGRALIADSFKGNQSGSATDFLKALTTLTRQYSQVWGTQQHPVQRLEKFVFRGSQGGSDEYWRASSQLLSVLTDKFPSPSLDIVSALLGSIRKGIFDRLETRSGRQQAFDMYAHAIELYLPALVPNAEFVKDNVSSLTRQFLHPNPEVSTPSPQQPDILVQLWQALVRHPGSEVRQTAESQWQNIVDEFLSRVSNSLPEVSERYQASQLAIAAEGERWFSILSRFSKAASLHDLAVSSSTSIIQSALDLLLRRNFKPFGCAAILQSAYRHCPDIYRGIDTTSMIFPANGNEHARTLVTTPSLPYIISDLHETAGDRLEEIWGLLFAASTQISDRGASISAVKTLVSIPSTFKFVQDLPQAQQFLISVWSEFAKSDDLGAPWAQLAETSLDFNTLTVESIKTITTTVIGLLEEPSSRAPALQALDLVLTHAPESSIIDDDLSVRLITTLLALTEISDTPIAEKAKGLFQLLQHRPTESPPLFRILASQLHEAGPASLEYVFVSHLGVGITVANMSSIDTLVAQAVAAVQSKVLPAEDVFPSTVAWQTELSWFLNTPNPSLSLTSSMDGSYFLVQGSESTNKPSPGRDSKGRSSPARMALFTAKLLSSGVELSSLPLEFQLELIYLLCVTNMLAADQLALSEENRLWRNIRGQDTDDEILEYTELASNEVSNIVAASVNWRDLDMSGDTLVERLVNFMLQTALGFNAAAFYTAKALAALLQALVKAHGPLAKFEEWLTKLGLSRVTPDSTFVAAAILVGLNDALASSKTISTLCARLFSEIPGYSIGSPRTLPSLVLLNLCLAVYDESQIPVEPRKQVLVLQQVTKWTDSPEEMDYRLAAETCKAITKIFPNVKEVYGPFWEKSIQYCLWLWGQAARDDTSNRLPYIYASLKLMQALKSAEEVNDDLEDALAENKRAESEALIALLTVPHDAPATLPSQLVDALLSRTVSKIPNVKLGELSDVYQAVASPSRDIQKAAFGLLHRTIPAAQEEISVNVIIEKKPANLPAELLSLLLNAPSPDDYTDEELYQFPAPVRSYLLTWHLVFDAYSKASYRVRSDYTENLKKDDLISPLLGFLADVLGHALARAIDLDKEGFTPEHVRSYSIDLADSEPAERDMNWLLIHLFYLILKYVPGLFKSWYLDCSSKQTKVAIQSWMGRFFSPLIISDLLDEVTEWSANQGDLEGGTDAEALEIKVNKPVREITASYPVDDDFGMIQIVVPQSYPLEPVDVMSVKRVAIKEDKWQSWLKGIKAVIMFGNCSLVDGLMAFRRNISLAVKDQEDCAICYSIVAQDKSLPDKKCGTCNHYFHRYCLYKWFHNSGKNTCPLCRNPIDYLGSDTSKRKGGR</sequence>
<dbReference type="UniPathway" id="UPA00143"/>
<reference evidence="20 22" key="1">
    <citation type="journal article" date="2008" name="Genome Biol.">
        <title>The genome sequence of the model ascomycete fungus Podospora anserina.</title>
        <authorList>
            <person name="Espagne E."/>
            <person name="Lespinet O."/>
            <person name="Malagnac F."/>
            <person name="Da Silva C."/>
            <person name="Jaillon O."/>
            <person name="Porcel B.M."/>
            <person name="Couloux A."/>
            <person name="Aury J.-M."/>
            <person name="Segurens B."/>
            <person name="Poulain J."/>
            <person name="Anthouard V."/>
            <person name="Grossetete S."/>
            <person name="Khalili H."/>
            <person name="Coppin E."/>
            <person name="Dequard-Chablat M."/>
            <person name="Picard M."/>
            <person name="Contamine V."/>
            <person name="Arnaise S."/>
            <person name="Bourdais A."/>
            <person name="Berteaux-Lecellier V."/>
            <person name="Gautheret D."/>
            <person name="de Vries R.P."/>
            <person name="Battaglia E."/>
            <person name="Coutinho P.M."/>
            <person name="Danchin E.G.J."/>
            <person name="Henrissat B."/>
            <person name="El Khoury R."/>
            <person name="Sainsard-Chanet A."/>
            <person name="Boivin A."/>
            <person name="Pinan-Lucarre B."/>
            <person name="Sellem C.H."/>
            <person name="Debuchy R."/>
            <person name="Wincker P."/>
            <person name="Weissenbach J."/>
            <person name="Silar P."/>
        </authorList>
    </citation>
    <scope>NUCLEOTIDE SEQUENCE [LARGE SCALE GENOMIC DNA]</scope>
    <source>
        <strain evidence="22">S / ATCC MYA-4624 / DSM 980 / FGSC 10383</strain>
        <strain evidence="20">S mat+</strain>
    </source>
</reference>
<dbReference type="FunCoup" id="B2B435">
    <property type="interactions" value="563"/>
</dbReference>
<dbReference type="SMART" id="SM00184">
    <property type="entry name" value="RING"/>
    <property type="match status" value="1"/>
</dbReference>
<dbReference type="GO" id="GO:0016567">
    <property type="term" value="P:protein ubiquitination"/>
    <property type="evidence" value="ECO:0007669"/>
    <property type="project" value="UniProtKB-UniPathway"/>
</dbReference>
<keyword evidence="13 16" id="KW-0862">Zinc</keyword>
<dbReference type="InterPro" id="IPR016024">
    <property type="entry name" value="ARM-type_fold"/>
</dbReference>
<dbReference type="InterPro" id="IPR001841">
    <property type="entry name" value="Znf_RING"/>
</dbReference>
<evidence type="ECO:0000256" key="16">
    <source>
        <dbReference type="RuleBase" id="RU367090"/>
    </source>
</evidence>
<dbReference type="SMART" id="SM00744">
    <property type="entry name" value="RINGv"/>
    <property type="match status" value="1"/>
</dbReference>
<comment type="function">
    <text evidence="16">E3 ubiquitin-protein ligase. Component of the ribosome quality control complex (RQC), a ribosome-associated complex that mediates ubiquitination and extraction of incompletely synthesized nascent chains for proteasomal degradation.</text>
</comment>
<dbReference type="InterPro" id="IPR011016">
    <property type="entry name" value="Znf_RING-CH"/>
</dbReference>
<dbReference type="STRING" id="515849.B2B435"/>
<dbReference type="Proteomes" id="UP000001197">
    <property type="component" value="Chromosome 6"/>
</dbReference>
<feature type="region of interest" description="Disordered" evidence="18">
    <location>
        <begin position="837"/>
        <end position="857"/>
    </location>
</feature>
<evidence type="ECO:0000256" key="17">
    <source>
        <dbReference type="SAM" id="Coils"/>
    </source>
</evidence>
<evidence type="ECO:0000256" key="13">
    <source>
        <dbReference type="ARBA" id="ARBA00022833"/>
    </source>
</evidence>
<dbReference type="VEuPathDB" id="FungiDB:PODANS_6_8040"/>
<evidence type="ECO:0000256" key="3">
    <source>
        <dbReference type="ARBA" id="ARBA00004906"/>
    </source>
</evidence>
<dbReference type="GO" id="GO:0043023">
    <property type="term" value="F:ribosomal large subunit binding"/>
    <property type="evidence" value="ECO:0007669"/>
    <property type="project" value="TreeGrafter"/>
</dbReference>
<dbReference type="SUPFAM" id="SSF57850">
    <property type="entry name" value="RING/U-box"/>
    <property type="match status" value="1"/>
</dbReference>
<dbReference type="PANTHER" id="PTHR12389">
    <property type="entry name" value="ZINC FINGER PROTEIN 294"/>
    <property type="match status" value="1"/>
</dbReference>
<evidence type="ECO:0000256" key="2">
    <source>
        <dbReference type="ARBA" id="ARBA00004514"/>
    </source>
</evidence>
<proteinExistence type="inferred from homology"/>
<evidence type="ECO:0000256" key="11">
    <source>
        <dbReference type="ARBA" id="ARBA00022771"/>
    </source>
</evidence>
<dbReference type="CDD" id="cd16491">
    <property type="entry name" value="RING-CH-C4HC3_LTN1"/>
    <property type="match status" value="1"/>
</dbReference>
<dbReference type="KEGG" id="pan:PODANSg7774"/>
<keyword evidence="9 16" id="KW-0479">Metal-binding</keyword>
<evidence type="ECO:0000256" key="4">
    <source>
        <dbReference type="ARBA" id="ARBA00007997"/>
    </source>
</evidence>
<comment type="function">
    <text evidence="14">E3 ubiquitin-protein ligase component of the ribosome quality control complex (RQC), a ribosome-associated complex that mediates ubiquitination and extraction of incompletely synthesized nascent chains for proteasomal degradation. Mediates ubiquitination of proteins derived from mRNAs lacking stop codons (non-stop proteins) and other translation arrest products induced by poly-lysine sequences and tandem rare codons. Ubiquitination leads to CDC48 recruitment for extraction and degradation of the incomplete translation product. May indirectly play a role in chromatin function and transcription.</text>
</comment>
<evidence type="ECO:0000256" key="10">
    <source>
        <dbReference type="ARBA" id="ARBA00022737"/>
    </source>
</evidence>
<dbReference type="Gene3D" id="3.30.40.10">
    <property type="entry name" value="Zinc/RING finger domain, C3HC4 (zinc finger)"/>
    <property type="match status" value="1"/>
</dbReference>
<dbReference type="SMART" id="SM01197">
    <property type="entry name" value="FANCL_C"/>
    <property type="match status" value="1"/>
</dbReference>
<evidence type="ECO:0000256" key="8">
    <source>
        <dbReference type="ARBA" id="ARBA00022679"/>
    </source>
</evidence>
<dbReference type="InterPro" id="IPR039804">
    <property type="entry name" value="RING-CH-C4HC3_LTN1"/>
</dbReference>
<comment type="catalytic activity">
    <reaction evidence="1 16">
        <text>S-ubiquitinyl-[E2 ubiquitin-conjugating enzyme]-L-cysteine + [acceptor protein]-L-lysine = [E2 ubiquitin-conjugating enzyme]-L-cysteine + N(6)-ubiquitinyl-[acceptor protein]-L-lysine.</text>
        <dbReference type="EC" id="2.3.2.27"/>
    </reaction>
</comment>
<keyword evidence="22" id="KW-1185">Reference proteome</keyword>
<evidence type="ECO:0000259" key="19">
    <source>
        <dbReference type="PROSITE" id="PS50089"/>
    </source>
</evidence>
<dbReference type="EC" id="2.3.2.27" evidence="5 16"/>
<evidence type="ECO:0000256" key="1">
    <source>
        <dbReference type="ARBA" id="ARBA00000900"/>
    </source>
</evidence>
<evidence type="ECO:0000313" key="20">
    <source>
        <dbReference type="EMBL" id="CAP71871.1"/>
    </source>
</evidence>
<evidence type="ECO:0000256" key="7">
    <source>
        <dbReference type="ARBA" id="ARBA00022490"/>
    </source>
</evidence>
<comment type="subunit">
    <text evidence="16">Component of the ribosome quality control complex (RQC).</text>
</comment>
<dbReference type="GO" id="GO:1990116">
    <property type="term" value="P:ribosome-associated ubiquitin-dependent protein catabolic process"/>
    <property type="evidence" value="ECO:0007669"/>
    <property type="project" value="UniProtKB-UniRule"/>
</dbReference>
<dbReference type="SUPFAM" id="SSF48371">
    <property type="entry name" value="ARM repeat"/>
    <property type="match status" value="1"/>
</dbReference>
<dbReference type="InterPro" id="IPR054477">
    <property type="entry name" value="LTN1_E3_ligase_6th"/>
</dbReference>
<dbReference type="InterPro" id="IPR057030">
    <property type="entry name" value="TPR_Rkr-1"/>
</dbReference>
<dbReference type="EMBL" id="FO904941">
    <property type="protein sequence ID" value="CDP31262.1"/>
    <property type="molecule type" value="Genomic_DNA"/>
</dbReference>
<keyword evidence="10" id="KW-0677">Repeat</keyword>
<dbReference type="Gene3D" id="1.25.10.10">
    <property type="entry name" value="Leucine-rich Repeat Variant"/>
    <property type="match status" value="1"/>
</dbReference>
<dbReference type="InterPro" id="IPR013083">
    <property type="entry name" value="Znf_RING/FYVE/PHD"/>
</dbReference>
<dbReference type="RefSeq" id="XP_001910735.1">
    <property type="nucleotide sequence ID" value="XM_001910700.1"/>
</dbReference>
<dbReference type="eggNOG" id="KOG0803">
    <property type="taxonomic scope" value="Eukaryota"/>
</dbReference>
<keyword evidence="17" id="KW-0175">Coiled coil</keyword>
<organism evidence="20">
    <name type="scientific">Podospora anserina (strain S / ATCC MYA-4624 / DSM 980 / FGSC 10383)</name>
    <name type="common">Pleurage anserina</name>
    <dbReference type="NCBI Taxonomy" id="515849"/>
    <lineage>
        <taxon>Eukaryota</taxon>
        <taxon>Fungi</taxon>
        <taxon>Dikarya</taxon>
        <taxon>Ascomycota</taxon>
        <taxon>Pezizomycotina</taxon>
        <taxon>Sordariomycetes</taxon>
        <taxon>Sordariomycetidae</taxon>
        <taxon>Sordariales</taxon>
        <taxon>Podosporaceae</taxon>
        <taxon>Podospora</taxon>
        <taxon>Podospora anserina</taxon>
    </lineage>
</organism>
<dbReference type="PANTHER" id="PTHR12389:SF0">
    <property type="entry name" value="E3 UBIQUITIN-PROTEIN LIGASE LISTERIN"/>
    <property type="match status" value="1"/>
</dbReference>
<dbReference type="GO" id="GO:0005829">
    <property type="term" value="C:cytosol"/>
    <property type="evidence" value="ECO:0007669"/>
    <property type="project" value="UniProtKB-SubCell"/>
</dbReference>
<evidence type="ECO:0000256" key="18">
    <source>
        <dbReference type="SAM" id="MobiDB-lite"/>
    </source>
</evidence>
<evidence type="ECO:0000256" key="12">
    <source>
        <dbReference type="ARBA" id="ARBA00022786"/>
    </source>
</evidence>
<dbReference type="Pfam" id="PF22958">
    <property type="entry name" value="Ltn1_1st"/>
    <property type="match status" value="1"/>
</dbReference>
<accession>B2B435</accession>
<evidence type="ECO:0000256" key="15">
    <source>
        <dbReference type="PROSITE-ProRule" id="PRU00175"/>
    </source>
</evidence>
<protein>
    <recommendedName>
        <fullName evidence="6 16">E3 ubiquitin-protein ligase listerin</fullName>
        <ecNumber evidence="5 16">2.3.2.27</ecNumber>
    </recommendedName>
    <alternativeName>
        <fullName evidence="16">RING-type E3 ubiquitin transferase listerin</fullName>
    </alternativeName>
</protein>
<reference evidence="22" key="3">
    <citation type="journal article" date="2014" name="Genetics">
        <title>Maintaining two mating types: Structure of the mating type locus and its role in heterokaryosis in Podospora anserina.</title>
        <authorList>
            <person name="Grognet P."/>
            <person name="Bidard F."/>
            <person name="Kuchly C."/>
            <person name="Tong L.C.H."/>
            <person name="Coppin E."/>
            <person name="Benkhali J.A."/>
            <person name="Couloux A."/>
            <person name="Wincker P."/>
            <person name="Debuchy R."/>
            <person name="Silar P."/>
        </authorList>
    </citation>
    <scope>GENOME REANNOTATION</scope>
    <source>
        <strain evidence="22">S / ATCC MYA-4624 / DSM 980 / FGSC 10383</strain>
    </source>
</reference>
<dbReference type="InterPro" id="IPR054478">
    <property type="entry name" value="LTN1_UBC"/>
</dbReference>
<dbReference type="PROSITE" id="PS50089">
    <property type="entry name" value="ZF_RING_2"/>
    <property type="match status" value="1"/>
</dbReference>
<reference evidence="21" key="4">
    <citation type="submission" date="2015-04" db="EMBL/GenBank/DDBJ databases">
        <title>Maintaining two mating types: Structure of the mating type locus and its role in heterokaryosis in Podospora anserina.</title>
        <authorList>
            <person name="Grognet P."/>
            <person name="Bidard F."/>
            <person name="Kuchly C."/>
            <person name="Chan Ho Tong L."/>
            <person name="Coppin E."/>
            <person name="Ait Benkhali J."/>
            <person name="Couloux A."/>
            <person name="Wincker P."/>
            <person name="Debuchy R."/>
            <person name="Silar P."/>
        </authorList>
    </citation>
    <scope>NUCLEOTIDE SEQUENCE</scope>
</reference>
<dbReference type="GO" id="GO:0008270">
    <property type="term" value="F:zinc ion binding"/>
    <property type="evidence" value="ECO:0007669"/>
    <property type="project" value="UniProtKB-KW"/>
</dbReference>
<keyword evidence="8 16" id="KW-0808">Transferase</keyword>
<keyword evidence="7" id="KW-0963">Cytoplasm</keyword>
<gene>
    <name evidence="20" type="ORF">PODANS_6_8040</name>
</gene>
<evidence type="ECO:0000256" key="6">
    <source>
        <dbReference type="ARBA" id="ARBA00017157"/>
    </source>
</evidence>
<evidence type="ECO:0000313" key="21">
    <source>
        <dbReference type="EMBL" id="CDP31262.1"/>
    </source>
</evidence>
<keyword evidence="12 16" id="KW-0833">Ubl conjugation pathway</keyword>
<dbReference type="Pfam" id="PF13639">
    <property type="entry name" value="zf-RING_2"/>
    <property type="match status" value="1"/>
</dbReference>
<dbReference type="InterPro" id="IPR054476">
    <property type="entry name" value="Ltn1_N"/>
</dbReference>
<evidence type="ECO:0000256" key="9">
    <source>
        <dbReference type="ARBA" id="ARBA00022723"/>
    </source>
</evidence>
<comment type="similarity">
    <text evidence="4 16">Belongs to the LTN1 family.</text>
</comment>
<dbReference type="Pfam" id="PF22999">
    <property type="entry name" value="LTN1_E3_ligase_6th"/>
    <property type="match status" value="1"/>
</dbReference>
<dbReference type="OrthoDB" id="6108at2759"/>
<evidence type="ECO:0000256" key="14">
    <source>
        <dbReference type="ARBA" id="ARBA00055150"/>
    </source>
</evidence>
<keyword evidence="11 15" id="KW-0863">Zinc-finger</keyword>
<comment type="pathway">
    <text evidence="3 16">Protein modification; protein ubiquitination.</text>
</comment>
<reference evidence="20" key="2">
    <citation type="submission" date="2008-07" db="EMBL/GenBank/DDBJ databases">
        <authorList>
            <person name="Genoscope - CEA"/>
        </authorList>
    </citation>
    <scope>NUCLEOTIDE SEQUENCE</scope>
    <source>
        <strain evidence="20">S mat+</strain>
    </source>
</reference>
<dbReference type="GO" id="GO:0072344">
    <property type="term" value="P:rescue of stalled ribosome"/>
    <property type="evidence" value="ECO:0007669"/>
    <property type="project" value="UniProtKB-UniRule"/>
</dbReference>
<dbReference type="HOGENOM" id="CLU_000471_0_0_1"/>
<feature type="coiled-coil region" evidence="17">
    <location>
        <begin position="1153"/>
        <end position="1183"/>
    </location>
</feature>
<dbReference type="GO" id="GO:0061630">
    <property type="term" value="F:ubiquitin protein ligase activity"/>
    <property type="evidence" value="ECO:0007669"/>
    <property type="project" value="UniProtKB-UniRule"/>
</dbReference>
<evidence type="ECO:0000256" key="5">
    <source>
        <dbReference type="ARBA" id="ARBA00012483"/>
    </source>
</evidence>
<dbReference type="GeneID" id="6194705"/>
<evidence type="ECO:0000313" key="22">
    <source>
        <dbReference type="Proteomes" id="UP000001197"/>
    </source>
</evidence>
<dbReference type="Pfam" id="PF23009">
    <property type="entry name" value="UBC_like"/>
    <property type="match status" value="1"/>
</dbReference>
<name>B2B435_PODAN</name>
<dbReference type="InterPro" id="IPR011989">
    <property type="entry name" value="ARM-like"/>
</dbReference>
<feature type="domain" description="RING-type" evidence="19">
    <location>
        <begin position="1546"/>
        <end position="1592"/>
    </location>
</feature>
<dbReference type="Pfam" id="PF23280">
    <property type="entry name" value="TPR_26"/>
    <property type="match status" value="1"/>
</dbReference>